<organism evidence="10 11">
    <name type="scientific">Aspergillus tanneri</name>
    <dbReference type="NCBI Taxonomy" id="1220188"/>
    <lineage>
        <taxon>Eukaryota</taxon>
        <taxon>Fungi</taxon>
        <taxon>Dikarya</taxon>
        <taxon>Ascomycota</taxon>
        <taxon>Pezizomycotina</taxon>
        <taxon>Eurotiomycetes</taxon>
        <taxon>Eurotiomycetidae</taxon>
        <taxon>Eurotiales</taxon>
        <taxon>Aspergillaceae</taxon>
        <taxon>Aspergillus</taxon>
        <taxon>Aspergillus subgen. Circumdati</taxon>
    </lineage>
</organism>
<comment type="similarity">
    <text evidence="2">Belongs to the alkaline ceramidase family.</text>
</comment>
<dbReference type="Pfam" id="PF05875">
    <property type="entry name" value="Ceramidase"/>
    <property type="match status" value="1"/>
</dbReference>
<feature type="binding site" evidence="8">
    <location>
        <position position="77"/>
    </location>
    <ligand>
        <name>Zn(2+)</name>
        <dbReference type="ChEBI" id="CHEBI:29105"/>
        <note>catalytic</note>
    </ligand>
</feature>
<comment type="caution">
    <text evidence="10">The sequence shown here is derived from an EMBL/GenBank/DDBJ whole genome shotgun (WGS) entry which is preliminary data.</text>
</comment>
<evidence type="ECO:0000256" key="2">
    <source>
        <dbReference type="ARBA" id="ARBA00009780"/>
    </source>
</evidence>
<dbReference type="InterPro" id="IPR008901">
    <property type="entry name" value="ACER"/>
</dbReference>
<dbReference type="GO" id="GO:0046513">
    <property type="term" value="P:ceramide biosynthetic process"/>
    <property type="evidence" value="ECO:0007669"/>
    <property type="project" value="TreeGrafter"/>
</dbReference>
<keyword evidence="3 9" id="KW-0812">Transmembrane</keyword>
<dbReference type="PANTHER" id="PTHR46187:SF1">
    <property type="entry name" value="ALKALINE PHYTOCERAMIDASE"/>
    <property type="match status" value="1"/>
</dbReference>
<protein>
    <submittedName>
        <fullName evidence="10">Uncharacterized protein</fullName>
    </submittedName>
</protein>
<evidence type="ECO:0000256" key="4">
    <source>
        <dbReference type="ARBA" id="ARBA00022801"/>
    </source>
</evidence>
<dbReference type="VEuPathDB" id="FungiDB:EYZ11_004290"/>
<dbReference type="GO" id="GO:0005789">
    <property type="term" value="C:endoplasmic reticulum membrane"/>
    <property type="evidence" value="ECO:0007669"/>
    <property type="project" value="TreeGrafter"/>
</dbReference>
<dbReference type="EMBL" id="SOSA01000123">
    <property type="protein sequence ID" value="THC96212.1"/>
    <property type="molecule type" value="Genomic_DNA"/>
</dbReference>
<evidence type="ECO:0000256" key="9">
    <source>
        <dbReference type="SAM" id="Phobius"/>
    </source>
</evidence>
<dbReference type="PANTHER" id="PTHR46187">
    <property type="entry name" value="ALKALINE CERAMIDASE 3"/>
    <property type="match status" value="1"/>
</dbReference>
<evidence type="ECO:0000256" key="1">
    <source>
        <dbReference type="ARBA" id="ARBA00004141"/>
    </source>
</evidence>
<evidence type="ECO:0000256" key="8">
    <source>
        <dbReference type="PIRSR" id="PIRSR608901-2"/>
    </source>
</evidence>
<gene>
    <name evidence="10" type="ORF">EYZ11_004290</name>
</gene>
<name>A0A4S3JL54_9EURO</name>
<sequence length="106" mass="12443">MTSDSPIDPFWGLPSSKAKYVAEFINTLTNLVYGRQRRVFYAIYGLYKLRQKSNTGFIRVLPYWGLMTVGVCSAIYHASLQYHTQMRRSRIPPVNYWFLLNQKSVR</sequence>
<evidence type="ECO:0000256" key="5">
    <source>
        <dbReference type="ARBA" id="ARBA00022989"/>
    </source>
</evidence>
<proteinExistence type="inferred from homology"/>
<dbReference type="GO" id="GO:0046872">
    <property type="term" value="F:metal ion binding"/>
    <property type="evidence" value="ECO:0007669"/>
    <property type="project" value="UniProtKB-KW"/>
</dbReference>
<keyword evidence="7" id="KW-0479">Metal-binding</keyword>
<dbReference type="AlphaFoldDB" id="A0A4S3JL54"/>
<evidence type="ECO:0000256" key="7">
    <source>
        <dbReference type="PIRSR" id="PIRSR608901-1"/>
    </source>
</evidence>
<evidence type="ECO:0000256" key="3">
    <source>
        <dbReference type="ARBA" id="ARBA00022692"/>
    </source>
</evidence>
<comment type="cofactor">
    <cofactor evidence="8">
        <name>Zn(2+)</name>
        <dbReference type="ChEBI" id="CHEBI:29105"/>
    </cofactor>
</comment>
<evidence type="ECO:0000256" key="6">
    <source>
        <dbReference type="ARBA" id="ARBA00023136"/>
    </source>
</evidence>
<keyword evidence="11" id="KW-1185">Reference proteome</keyword>
<feature type="binding site" evidence="7">
    <location>
        <position position="23"/>
    </location>
    <ligand>
        <name>Ca(2+)</name>
        <dbReference type="ChEBI" id="CHEBI:29108"/>
    </ligand>
</feature>
<keyword evidence="5 9" id="KW-1133">Transmembrane helix</keyword>
<dbReference type="Proteomes" id="UP000308092">
    <property type="component" value="Unassembled WGS sequence"/>
</dbReference>
<keyword evidence="8" id="KW-0862">Zinc</keyword>
<reference evidence="10 11" key="1">
    <citation type="submission" date="2019-03" db="EMBL/GenBank/DDBJ databases">
        <title>The genome sequence of a newly discovered highly antifungal drug resistant Aspergillus species, Aspergillus tanneri NIH 1004.</title>
        <authorList>
            <person name="Mounaud S."/>
            <person name="Singh I."/>
            <person name="Joardar V."/>
            <person name="Pakala S."/>
            <person name="Pakala S."/>
            <person name="Venepally P."/>
            <person name="Hoover J."/>
            <person name="Nierman W."/>
            <person name="Chung J."/>
            <person name="Losada L."/>
        </authorList>
    </citation>
    <scope>NUCLEOTIDE SEQUENCE [LARGE SCALE GENOMIC DNA]</scope>
    <source>
        <strain evidence="10 11">NIH1004</strain>
    </source>
</reference>
<comment type="subcellular location">
    <subcellularLocation>
        <location evidence="1">Membrane</location>
        <topology evidence="1">Multi-pass membrane protein</topology>
    </subcellularLocation>
</comment>
<dbReference type="GO" id="GO:0016811">
    <property type="term" value="F:hydrolase activity, acting on carbon-nitrogen (but not peptide) bonds, in linear amides"/>
    <property type="evidence" value="ECO:0007669"/>
    <property type="project" value="InterPro"/>
</dbReference>
<accession>A0A4S3JL54</accession>
<keyword evidence="4" id="KW-0378">Hydrolase</keyword>
<evidence type="ECO:0000313" key="10">
    <source>
        <dbReference type="EMBL" id="THC96212.1"/>
    </source>
</evidence>
<feature type="transmembrane region" description="Helical" evidence="9">
    <location>
        <begin position="61"/>
        <end position="80"/>
    </location>
</feature>
<dbReference type="GO" id="GO:0046514">
    <property type="term" value="P:ceramide catabolic process"/>
    <property type="evidence" value="ECO:0007669"/>
    <property type="project" value="TreeGrafter"/>
</dbReference>
<keyword evidence="7" id="KW-0106">Calcium</keyword>
<keyword evidence="6 9" id="KW-0472">Membrane</keyword>
<dbReference type="STRING" id="1220188.A0A4S3JL54"/>
<evidence type="ECO:0000313" key="11">
    <source>
        <dbReference type="Proteomes" id="UP000308092"/>
    </source>
</evidence>